<organism evidence="2 3">
    <name type="scientific">Physocladia obscura</name>
    <dbReference type="NCBI Taxonomy" id="109957"/>
    <lineage>
        <taxon>Eukaryota</taxon>
        <taxon>Fungi</taxon>
        <taxon>Fungi incertae sedis</taxon>
        <taxon>Chytridiomycota</taxon>
        <taxon>Chytridiomycota incertae sedis</taxon>
        <taxon>Chytridiomycetes</taxon>
        <taxon>Chytridiales</taxon>
        <taxon>Chytriomycetaceae</taxon>
        <taxon>Physocladia</taxon>
    </lineage>
</organism>
<evidence type="ECO:0000313" key="3">
    <source>
        <dbReference type="Proteomes" id="UP001211907"/>
    </source>
</evidence>
<evidence type="ECO:0008006" key="4">
    <source>
        <dbReference type="Google" id="ProtNLM"/>
    </source>
</evidence>
<name>A0AAD5SPT6_9FUNG</name>
<keyword evidence="1" id="KW-1133">Transmembrane helix</keyword>
<comment type="caution">
    <text evidence="2">The sequence shown here is derived from an EMBL/GenBank/DDBJ whole genome shotgun (WGS) entry which is preliminary data.</text>
</comment>
<dbReference type="Gene3D" id="1.20.1070.10">
    <property type="entry name" value="Rhodopsin 7-helix transmembrane proteins"/>
    <property type="match status" value="1"/>
</dbReference>
<dbReference type="SUPFAM" id="SSF81321">
    <property type="entry name" value="Family A G protein-coupled receptor-like"/>
    <property type="match status" value="1"/>
</dbReference>
<reference evidence="2" key="1">
    <citation type="submission" date="2020-05" db="EMBL/GenBank/DDBJ databases">
        <title>Phylogenomic resolution of chytrid fungi.</title>
        <authorList>
            <person name="Stajich J.E."/>
            <person name="Amses K."/>
            <person name="Simmons R."/>
            <person name="Seto K."/>
            <person name="Myers J."/>
            <person name="Bonds A."/>
            <person name="Quandt C.A."/>
            <person name="Barry K."/>
            <person name="Liu P."/>
            <person name="Grigoriev I."/>
            <person name="Longcore J.E."/>
            <person name="James T.Y."/>
        </authorList>
    </citation>
    <scope>NUCLEOTIDE SEQUENCE</scope>
    <source>
        <strain evidence="2">JEL0513</strain>
    </source>
</reference>
<keyword evidence="1" id="KW-0812">Transmembrane</keyword>
<keyword evidence="3" id="KW-1185">Reference proteome</keyword>
<feature type="non-terminal residue" evidence="2">
    <location>
        <position position="1"/>
    </location>
</feature>
<feature type="transmembrane region" description="Helical" evidence="1">
    <location>
        <begin position="20"/>
        <end position="42"/>
    </location>
</feature>
<accession>A0AAD5SPT6</accession>
<dbReference type="AlphaFoldDB" id="A0AAD5SPT6"/>
<dbReference type="EMBL" id="JADGJH010003246">
    <property type="protein sequence ID" value="KAJ3092405.1"/>
    <property type="molecule type" value="Genomic_DNA"/>
</dbReference>
<proteinExistence type="predicted"/>
<protein>
    <recommendedName>
        <fullName evidence="4">G protein-coupled receptor</fullName>
    </recommendedName>
</protein>
<sequence length="162" mass="18498">TTSNTFFPSPDPEYGTQYYLLYAVGGIVVVSCIGTTIAVYTATYKRLSQNLRSAMACSFEQRLRMRIQSQILRTMILMSSGIILCYMPLALTTAIRGIFRLEKAPDWWSVIVKECAMLDTVITPVMVLYFIPKIRLSVGNQWTWFRFLKLGVESELIDDIED</sequence>
<evidence type="ECO:0000256" key="1">
    <source>
        <dbReference type="SAM" id="Phobius"/>
    </source>
</evidence>
<keyword evidence="1" id="KW-0472">Membrane</keyword>
<feature type="transmembrane region" description="Helical" evidence="1">
    <location>
        <begin position="71"/>
        <end position="95"/>
    </location>
</feature>
<gene>
    <name evidence="2" type="ORF">HK100_006947</name>
</gene>
<dbReference type="Proteomes" id="UP001211907">
    <property type="component" value="Unassembled WGS sequence"/>
</dbReference>
<evidence type="ECO:0000313" key="2">
    <source>
        <dbReference type="EMBL" id="KAJ3092405.1"/>
    </source>
</evidence>